<accession>A0AAW1WWP6</accession>
<name>A0AAW1WWP6_RUBAR</name>
<organism evidence="2 3">
    <name type="scientific">Rubus argutus</name>
    <name type="common">Southern blackberry</name>
    <dbReference type="NCBI Taxonomy" id="59490"/>
    <lineage>
        <taxon>Eukaryota</taxon>
        <taxon>Viridiplantae</taxon>
        <taxon>Streptophyta</taxon>
        <taxon>Embryophyta</taxon>
        <taxon>Tracheophyta</taxon>
        <taxon>Spermatophyta</taxon>
        <taxon>Magnoliopsida</taxon>
        <taxon>eudicotyledons</taxon>
        <taxon>Gunneridae</taxon>
        <taxon>Pentapetalae</taxon>
        <taxon>rosids</taxon>
        <taxon>fabids</taxon>
        <taxon>Rosales</taxon>
        <taxon>Rosaceae</taxon>
        <taxon>Rosoideae</taxon>
        <taxon>Rosoideae incertae sedis</taxon>
        <taxon>Rubus</taxon>
    </lineage>
</organism>
<comment type="caution">
    <text evidence="2">The sequence shown here is derived from an EMBL/GenBank/DDBJ whole genome shotgun (WGS) entry which is preliminary data.</text>
</comment>
<feature type="region of interest" description="Disordered" evidence="1">
    <location>
        <begin position="30"/>
        <end position="68"/>
    </location>
</feature>
<evidence type="ECO:0000313" key="3">
    <source>
        <dbReference type="Proteomes" id="UP001457282"/>
    </source>
</evidence>
<dbReference type="Proteomes" id="UP001457282">
    <property type="component" value="Unassembled WGS sequence"/>
</dbReference>
<sequence length="131" mass="14056">MLNFLTAAALDPIAEPSLLKCRLYSPVRPEPSQRLSLHRPLPPSSPCSPALANSQATTGPHDPRLHHAQPWASLSDHHGLPWHPSLQHKTHAKSVAATPRSRLFLPPSPSTSTCTVAAASIDNLSCSVVMI</sequence>
<dbReference type="AlphaFoldDB" id="A0AAW1WWP6"/>
<reference evidence="2 3" key="1">
    <citation type="journal article" date="2023" name="G3 (Bethesda)">
        <title>A chromosome-length genome assembly and annotation of blackberry (Rubus argutus, cv. 'Hillquist').</title>
        <authorList>
            <person name="Bruna T."/>
            <person name="Aryal R."/>
            <person name="Dudchenko O."/>
            <person name="Sargent D.J."/>
            <person name="Mead D."/>
            <person name="Buti M."/>
            <person name="Cavallini A."/>
            <person name="Hytonen T."/>
            <person name="Andres J."/>
            <person name="Pham M."/>
            <person name="Weisz D."/>
            <person name="Mascagni F."/>
            <person name="Usai G."/>
            <person name="Natali L."/>
            <person name="Bassil N."/>
            <person name="Fernandez G.E."/>
            <person name="Lomsadze A."/>
            <person name="Armour M."/>
            <person name="Olukolu B."/>
            <person name="Poorten T."/>
            <person name="Britton C."/>
            <person name="Davik J."/>
            <person name="Ashrafi H."/>
            <person name="Aiden E.L."/>
            <person name="Borodovsky M."/>
            <person name="Worthington M."/>
        </authorList>
    </citation>
    <scope>NUCLEOTIDE SEQUENCE [LARGE SCALE GENOMIC DNA]</scope>
    <source>
        <strain evidence="2">PI 553951</strain>
    </source>
</reference>
<keyword evidence="3" id="KW-1185">Reference proteome</keyword>
<proteinExistence type="predicted"/>
<evidence type="ECO:0000313" key="2">
    <source>
        <dbReference type="EMBL" id="KAK9929032.1"/>
    </source>
</evidence>
<feature type="region of interest" description="Disordered" evidence="1">
    <location>
        <begin position="82"/>
        <end position="102"/>
    </location>
</feature>
<gene>
    <name evidence="2" type="ORF">M0R45_026142</name>
</gene>
<evidence type="ECO:0000256" key="1">
    <source>
        <dbReference type="SAM" id="MobiDB-lite"/>
    </source>
</evidence>
<dbReference type="EMBL" id="JBEDUW010000005">
    <property type="protein sequence ID" value="KAK9929032.1"/>
    <property type="molecule type" value="Genomic_DNA"/>
</dbReference>
<protein>
    <submittedName>
        <fullName evidence="2">Uncharacterized protein</fullName>
    </submittedName>
</protein>